<proteinExistence type="predicted"/>
<reference evidence="2" key="1">
    <citation type="submission" date="2015-07" db="EMBL/GenBank/DDBJ databases">
        <title>Genome sequencing of Sunxiuqinia dokdonensis strain SK.</title>
        <authorList>
            <person name="Ahn S."/>
            <person name="Kim B.-C."/>
        </authorList>
    </citation>
    <scope>NUCLEOTIDE SEQUENCE [LARGE SCALE GENOMIC DNA]</scope>
    <source>
        <strain evidence="2">SK</strain>
    </source>
</reference>
<gene>
    <name evidence="1" type="ORF">NC99_36160</name>
</gene>
<dbReference type="AlphaFoldDB" id="A0A0L8V5P1"/>
<accession>A0A0L8V5P1</accession>
<sequence length="248" mass="28561">MKEEEDHLKHIQGAIDGLPEDFNVLEEQIDIELQIAYFDMARKMRAEEMDQSHMARATADLYNAAVDLEEKKRLLVQLAAIDDVEAFRVIEAFHKQADDEIKSWSVLALQESRMVIQSSLLGEQQVFISTGLGGKGQNIRYFVAMMHADTHTAFNDTQRKLVESEFRFFLSESEGELEEIAFDQQFVTAVFLFPLRQNLHAIFKSFIDECNQFGNFLSEDVIITNVKKLNIEEIKAFINNTKDGREED</sequence>
<name>A0A0L8V5P1_9BACT</name>
<evidence type="ECO:0000313" key="2">
    <source>
        <dbReference type="Proteomes" id="UP000036958"/>
    </source>
</evidence>
<dbReference type="RefSeq" id="WP_053186297.1">
    <property type="nucleotide sequence ID" value="NZ_LGIA01000182.1"/>
</dbReference>
<protein>
    <submittedName>
        <fullName evidence="1">Uncharacterized protein</fullName>
    </submittedName>
</protein>
<organism evidence="1 2">
    <name type="scientific">Sunxiuqinia dokdonensis</name>
    <dbReference type="NCBI Taxonomy" id="1409788"/>
    <lineage>
        <taxon>Bacteria</taxon>
        <taxon>Pseudomonadati</taxon>
        <taxon>Bacteroidota</taxon>
        <taxon>Bacteroidia</taxon>
        <taxon>Marinilabiliales</taxon>
        <taxon>Prolixibacteraceae</taxon>
        <taxon>Sunxiuqinia</taxon>
    </lineage>
</organism>
<evidence type="ECO:0000313" key="1">
    <source>
        <dbReference type="EMBL" id="KOH43532.1"/>
    </source>
</evidence>
<comment type="caution">
    <text evidence="1">The sequence shown here is derived from an EMBL/GenBank/DDBJ whole genome shotgun (WGS) entry which is preliminary data.</text>
</comment>
<dbReference type="OrthoDB" id="1114613at2"/>
<dbReference type="EMBL" id="LGIA01000182">
    <property type="protein sequence ID" value="KOH43532.1"/>
    <property type="molecule type" value="Genomic_DNA"/>
</dbReference>
<dbReference type="Proteomes" id="UP000036958">
    <property type="component" value="Unassembled WGS sequence"/>
</dbReference>
<dbReference type="STRING" id="1409788.NC99_36160"/>
<keyword evidence="2" id="KW-1185">Reference proteome</keyword>